<feature type="domain" description="NTP pyrophosphohydrolase MazG-like" evidence="1">
    <location>
        <begin position="24"/>
        <end position="90"/>
    </location>
</feature>
<evidence type="ECO:0000313" key="3">
    <source>
        <dbReference type="Proteomes" id="UP000032430"/>
    </source>
</evidence>
<accession>A0A098G863</accession>
<keyword evidence="3" id="KW-1185">Reference proteome</keyword>
<dbReference type="GO" id="GO:0047429">
    <property type="term" value="F:nucleoside triphosphate diphosphatase activity"/>
    <property type="evidence" value="ECO:0007669"/>
    <property type="project" value="InterPro"/>
</dbReference>
<dbReference type="GO" id="GO:0046047">
    <property type="term" value="P:TTP catabolic process"/>
    <property type="evidence" value="ECO:0007669"/>
    <property type="project" value="TreeGrafter"/>
</dbReference>
<dbReference type="GO" id="GO:0046052">
    <property type="term" value="P:UTP catabolic process"/>
    <property type="evidence" value="ECO:0007669"/>
    <property type="project" value="TreeGrafter"/>
</dbReference>
<dbReference type="HOGENOM" id="CLU_128166_1_0_6"/>
<evidence type="ECO:0000259" key="1">
    <source>
        <dbReference type="Pfam" id="PF03819"/>
    </source>
</evidence>
<sequence length="125" mass="14391">MNLLEKIAALENEATEFGFQWETTDQIMTQIQSECIEVDEHLKAGINDNSSALQEEIGDLLHAVFSLCVFCKLDPKDTLQQTLEKFERRLRAVKMIAHEKKLINLEGHTFDELMSIWKQAKNRVG</sequence>
<dbReference type="Gene3D" id="1.10.287.1080">
    <property type="entry name" value="MazG-like"/>
    <property type="match status" value="1"/>
</dbReference>
<reference evidence="3" key="1">
    <citation type="submission" date="2014-09" db="EMBL/GenBank/DDBJ databases">
        <authorList>
            <person name="Gomez-Valero L."/>
        </authorList>
    </citation>
    <scope>NUCLEOTIDE SEQUENCE [LARGE SCALE GENOMIC DNA]</scope>
    <source>
        <strain evidence="3">ATCC700992</strain>
    </source>
</reference>
<dbReference type="InterPro" id="IPR048011">
    <property type="entry name" value="NTP-PPase_MazG-like_C"/>
</dbReference>
<dbReference type="OrthoDB" id="5916960at2"/>
<dbReference type="GO" id="GO:0046061">
    <property type="term" value="P:dATP catabolic process"/>
    <property type="evidence" value="ECO:0007669"/>
    <property type="project" value="TreeGrafter"/>
</dbReference>
<dbReference type="RefSeq" id="WP_045096113.1">
    <property type="nucleotide sequence ID" value="NZ_LN614827.1"/>
</dbReference>
<dbReference type="Pfam" id="PF03819">
    <property type="entry name" value="MazG"/>
    <property type="match status" value="1"/>
</dbReference>
<proteinExistence type="predicted"/>
<dbReference type="EMBL" id="LN614827">
    <property type="protein sequence ID" value="CEG57655.1"/>
    <property type="molecule type" value="Genomic_DNA"/>
</dbReference>
<protein>
    <submittedName>
        <fullName evidence="2">MazG</fullName>
    </submittedName>
</protein>
<dbReference type="PANTHER" id="PTHR30522">
    <property type="entry name" value="NUCLEOSIDE TRIPHOSPHATE PYROPHOSPHOHYDROLASE"/>
    <property type="match status" value="1"/>
</dbReference>
<dbReference type="Proteomes" id="UP000032430">
    <property type="component" value="Chromosome I"/>
</dbReference>
<dbReference type="SUPFAM" id="SSF101386">
    <property type="entry name" value="all-alpha NTP pyrophosphatases"/>
    <property type="match status" value="1"/>
</dbReference>
<dbReference type="InterPro" id="IPR004518">
    <property type="entry name" value="MazG-like_dom"/>
</dbReference>
<name>A0A098G863_9GAMM</name>
<dbReference type="GO" id="GO:0046076">
    <property type="term" value="P:dTTP catabolic process"/>
    <property type="evidence" value="ECO:0007669"/>
    <property type="project" value="TreeGrafter"/>
</dbReference>
<organism evidence="2 3">
    <name type="scientific">Legionella fallonii LLAP-10</name>
    <dbReference type="NCBI Taxonomy" id="1212491"/>
    <lineage>
        <taxon>Bacteria</taxon>
        <taxon>Pseudomonadati</taxon>
        <taxon>Pseudomonadota</taxon>
        <taxon>Gammaproteobacteria</taxon>
        <taxon>Legionellales</taxon>
        <taxon>Legionellaceae</taxon>
        <taxon>Legionella</taxon>
    </lineage>
</organism>
<dbReference type="AlphaFoldDB" id="A0A098G863"/>
<dbReference type="KEGG" id="lfa:LFA_2281"/>
<gene>
    <name evidence="2" type="ORF">LFA_2281</name>
</gene>
<dbReference type="InterPro" id="IPR011551">
    <property type="entry name" value="NTP_PyrPHydrolase_MazG"/>
</dbReference>
<dbReference type="GO" id="GO:0006203">
    <property type="term" value="P:dGTP catabolic process"/>
    <property type="evidence" value="ECO:0007669"/>
    <property type="project" value="TreeGrafter"/>
</dbReference>
<evidence type="ECO:0000313" key="2">
    <source>
        <dbReference type="EMBL" id="CEG57655.1"/>
    </source>
</evidence>
<dbReference type="PANTHER" id="PTHR30522:SF0">
    <property type="entry name" value="NUCLEOSIDE TRIPHOSPHATE PYROPHOSPHOHYDROLASE"/>
    <property type="match status" value="1"/>
</dbReference>
<dbReference type="CDD" id="cd11529">
    <property type="entry name" value="NTP-PPase_MazG_Cterm"/>
    <property type="match status" value="1"/>
</dbReference>
<dbReference type="STRING" id="1212491.LFA_2281"/>
<dbReference type="GO" id="GO:0046081">
    <property type="term" value="P:dUTP catabolic process"/>
    <property type="evidence" value="ECO:0007669"/>
    <property type="project" value="TreeGrafter"/>
</dbReference>